<feature type="compositionally biased region" description="Low complexity" evidence="1">
    <location>
        <begin position="86"/>
        <end position="100"/>
    </location>
</feature>
<dbReference type="Gene3D" id="3.90.1200.10">
    <property type="match status" value="1"/>
</dbReference>
<dbReference type="SUPFAM" id="SSF56112">
    <property type="entry name" value="Protein kinase-like (PK-like)"/>
    <property type="match status" value="1"/>
</dbReference>
<evidence type="ECO:0000259" key="2">
    <source>
        <dbReference type="Pfam" id="PF01636"/>
    </source>
</evidence>
<evidence type="ECO:0000256" key="1">
    <source>
        <dbReference type="SAM" id="MobiDB-lite"/>
    </source>
</evidence>
<dbReference type="InterPro" id="IPR014255">
    <property type="entry name" value="Spore_coat_CotS"/>
</dbReference>
<dbReference type="NCBIfam" id="TIGR02906">
    <property type="entry name" value="spore_CotS"/>
    <property type="match status" value="1"/>
</dbReference>
<dbReference type="InterPro" id="IPR011009">
    <property type="entry name" value="Kinase-like_dom_sf"/>
</dbReference>
<dbReference type="Pfam" id="PF01636">
    <property type="entry name" value="APH"/>
    <property type="match status" value="1"/>
</dbReference>
<feature type="domain" description="Aminoglycoside phosphotransferase" evidence="2">
    <location>
        <begin position="178"/>
        <end position="388"/>
    </location>
</feature>
<reference evidence="3 4" key="1">
    <citation type="submission" date="2021-01" db="EMBL/GenBank/DDBJ databases">
        <title>Tumebacillus sp. strain ITR2 16S ribosomal RNA gene Genome sequencing and assembly.</title>
        <authorList>
            <person name="Kang M."/>
        </authorList>
    </citation>
    <scope>NUCLEOTIDE SEQUENCE [LARGE SCALE GENOMIC DNA]</scope>
    <source>
        <strain evidence="3 4">ITR2</strain>
    </source>
</reference>
<dbReference type="Gene3D" id="3.30.200.20">
    <property type="entry name" value="Phosphorylase Kinase, domain 1"/>
    <property type="match status" value="1"/>
</dbReference>
<keyword evidence="3" id="KW-0167">Capsid protein</keyword>
<dbReference type="Proteomes" id="UP000602284">
    <property type="component" value="Unassembled WGS sequence"/>
</dbReference>
<comment type="caution">
    <text evidence="3">The sequence shown here is derived from an EMBL/GenBank/DDBJ whole genome shotgun (WGS) entry which is preliminary data.</text>
</comment>
<dbReference type="RefSeq" id="WP_201632112.1">
    <property type="nucleotide sequence ID" value="NZ_JAEQNB010000001.1"/>
</dbReference>
<feature type="compositionally biased region" description="Basic and acidic residues" evidence="1">
    <location>
        <begin position="116"/>
        <end position="127"/>
    </location>
</feature>
<evidence type="ECO:0000313" key="4">
    <source>
        <dbReference type="Proteomes" id="UP000602284"/>
    </source>
</evidence>
<keyword evidence="4" id="KW-1185">Reference proteome</keyword>
<gene>
    <name evidence="3" type="ORF">JJB07_05865</name>
</gene>
<protein>
    <submittedName>
        <fullName evidence="3">CotS family spore coat protein</fullName>
    </submittedName>
</protein>
<dbReference type="PANTHER" id="PTHR39179">
    <property type="entry name" value="SPORE COAT PROTEIN I"/>
    <property type="match status" value="1"/>
</dbReference>
<keyword evidence="3" id="KW-0946">Virion</keyword>
<dbReference type="EMBL" id="JAEQNB010000001">
    <property type="protein sequence ID" value="MBL0386177.1"/>
    <property type="molecule type" value="Genomic_DNA"/>
</dbReference>
<evidence type="ECO:0000313" key="3">
    <source>
        <dbReference type="EMBL" id="MBL0386177.1"/>
    </source>
</evidence>
<dbReference type="InterPro" id="IPR002575">
    <property type="entry name" value="Aminoglycoside_PTrfase"/>
</dbReference>
<dbReference type="InterPro" id="IPR047175">
    <property type="entry name" value="CotS-like"/>
</dbReference>
<proteinExistence type="predicted"/>
<organism evidence="3 4">
    <name type="scientific">Tumebacillus amylolyticus</name>
    <dbReference type="NCBI Taxonomy" id="2801339"/>
    <lineage>
        <taxon>Bacteria</taxon>
        <taxon>Bacillati</taxon>
        <taxon>Bacillota</taxon>
        <taxon>Bacilli</taxon>
        <taxon>Bacillales</taxon>
        <taxon>Alicyclobacillaceae</taxon>
        <taxon>Tumebacillus</taxon>
    </lineage>
</organism>
<feature type="region of interest" description="Disordered" evidence="1">
    <location>
        <begin position="1"/>
        <end position="127"/>
    </location>
</feature>
<sequence length="467" mass="53885">MADDNNNKPSNTKPGDVFKHFWGELTKPPKWAKDVPKPPQKGKDDGKKDEAGASKPKKRQPPSWWSWSTSDGVPLKPKSKKKKSDASSGSRSRPHTQTSPHKPKTKPKTNAPLTHGKSDFGQEHDDSLSTVHSMIRRHGFSPAALKAYGITATKCEPFGPVLRLRTSKGLIALKKTELTPKQVQFLHQSFQYLDERKFTRYAPFLLSTEGLPYVQVGGETYYATQWVRGQEVDFRSRQQLALTSRTLAEFHEASRGFEPKGYSPAMIFDLVDRFQDRRDELVSWKNRARAKSRPDDVDKKYLSMVDVYIKQCDESLAIMKRPGVRAHLLHEEDDPPLCHLDLTPYNMVYTTSGQICLIDLDFCTFGPRTLDLAHLVRRALQRADWEEDVLRHCLVNYNSVRLLTVQEYVLLYGLLMFPHRFWRIAYQHYDIGHDPHHMGYFELAEAEEEKRQAFLKTFGQQVERMRR</sequence>
<feature type="compositionally biased region" description="Basic and acidic residues" evidence="1">
    <location>
        <begin position="31"/>
        <end position="52"/>
    </location>
</feature>
<name>A0ABS1J7C6_9BACL</name>
<accession>A0ABS1J7C6</accession>
<dbReference type="PANTHER" id="PTHR39179:SF1">
    <property type="entry name" value="SPORE COAT PROTEIN I"/>
    <property type="match status" value="1"/>
</dbReference>